<keyword evidence="2" id="KW-0547">Nucleotide-binding</keyword>
<dbReference type="InterPro" id="IPR003594">
    <property type="entry name" value="HATPase_dom"/>
</dbReference>
<gene>
    <name evidence="2" type="ORF">KRR39_05760</name>
</gene>
<keyword evidence="2" id="KW-0067">ATP-binding</keyword>
<dbReference type="AlphaFoldDB" id="A0A975Y1A0"/>
<dbReference type="CDD" id="cd16936">
    <property type="entry name" value="HATPase_RsbW-like"/>
    <property type="match status" value="1"/>
</dbReference>
<organism evidence="2 3">
    <name type="scientific">Nocardioides panacis</name>
    <dbReference type="NCBI Taxonomy" id="2849501"/>
    <lineage>
        <taxon>Bacteria</taxon>
        <taxon>Bacillati</taxon>
        <taxon>Actinomycetota</taxon>
        <taxon>Actinomycetes</taxon>
        <taxon>Propionibacteriales</taxon>
        <taxon>Nocardioidaceae</taxon>
        <taxon>Nocardioides</taxon>
    </lineage>
</organism>
<dbReference type="RefSeq" id="WP_216941136.1">
    <property type="nucleotide sequence ID" value="NZ_CP077062.1"/>
</dbReference>
<dbReference type="Proteomes" id="UP000683575">
    <property type="component" value="Chromosome"/>
</dbReference>
<protein>
    <submittedName>
        <fullName evidence="2">ATP-binding protein</fullName>
    </submittedName>
</protein>
<sequence length="325" mass="34942">MQSGRGQVAESRVRMVAQPQSVPAVRRFVDDALTTWGCLDLIDDVSLSVTELATNATLHSRSNFFDVELRSDPYAVRVAVVDTGDMSAESIALRADVGHHPDVTGDLDLESMTGRGLFIVSSLASSWGIDDLPGGTRVWADFATGGRPDGDQGAVSSQPLLSGWGRPDPRLEVDTVVIRLDGCPPGLLLAHDDNLADIARELRLYGASHADPEASRSAEEVVEIVLLSALSWDAARVLAKQAARDGRPLVDVAIASNPVELPRRVAVLRRALLRAEAMAEQGLLMTMPAPAAVQEWRDWAEVEMVEQACTGRAPRSFAGHREGLV</sequence>
<dbReference type="Pfam" id="PF13581">
    <property type="entry name" value="HATPase_c_2"/>
    <property type="match status" value="1"/>
</dbReference>
<dbReference type="PANTHER" id="PTHR35526">
    <property type="entry name" value="ANTI-SIGMA-F FACTOR RSBW-RELATED"/>
    <property type="match status" value="1"/>
</dbReference>
<evidence type="ECO:0000313" key="2">
    <source>
        <dbReference type="EMBL" id="QWZ09290.1"/>
    </source>
</evidence>
<dbReference type="PANTHER" id="PTHR35526:SF3">
    <property type="entry name" value="ANTI-SIGMA-F FACTOR RSBW"/>
    <property type="match status" value="1"/>
</dbReference>
<reference evidence="2" key="1">
    <citation type="submission" date="2021-06" db="EMBL/GenBank/DDBJ databases">
        <title>Complete genome sequence of Nocardioides sp. G188.</title>
        <authorList>
            <person name="Im W.-T."/>
        </authorList>
    </citation>
    <scope>NUCLEOTIDE SEQUENCE</scope>
    <source>
        <strain evidence="2">G188</strain>
    </source>
</reference>
<feature type="domain" description="Histidine kinase/HSP90-like ATPase" evidence="1">
    <location>
        <begin position="16"/>
        <end position="140"/>
    </location>
</feature>
<evidence type="ECO:0000259" key="1">
    <source>
        <dbReference type="Pfam" id="PF13581"/>
    </source>
</evidence>
<accession>A0A975Y1A0</accession>
<evidence type="ECO:0000313" key="3">
    <source>
        <dbReference type="Proteomes" id="UP000683575"/>
    </source>
</evidence>
<dbReference type="KEGG" id="nps:KRR39_05760"/>
<keyword evidence="3" id="KW-1185">Reference proteome</keyword>
<dbReference type="GO" id="GO:0005524">
    <property type="term" value="F:ATP binding"/>
    <property type="evidence" value="ECO:0007669"/>
    <property type="project" value="UniProtKB-KW"/>
</dbReference>
<dbReference type="InterPro" id="IPR050267">
    <property type="entry name" value="Anti-sigma-factor_SerPK"/>
</dbReference>
<proteinExistence type="predicted"/>
<dbReference type="EMBL" id="CP077062">
    <property type="protein sequence ID" value="QWZ09290.1"/>
    <property type="molecule type" value="Genomic_DNA"/>
</dbReference>
<name>A0A975Y1A0_9ACTN</name>